<dbReference type="EMBL" id="BNDZ01000005">
    <property type="protein sequence ID" value="GHI46891.1"/>
    <property type="molecule type" value="Genomic_DNA"/>
</dbReference>
<dbReference type="RefSeq" id="WP_129827119.1">
    <property type="nucleotide sequence ID" value="NZ_BNDZ01000005.1"/>
</dbReference>
<accession>A0AA37BZ13</accession>
<gene>
    <name evidence="1" type="ORF">ScoT_30650</name>
</gene>
<sequence>MLWHSRIKEAAPEHQVANQPLADWQLFAHLAVGPQDRSLAMAARDTRRGYHGIAAYNQKNLVQLLTELGDGATMA</sequence>
<protein>
    <submittedName>
        <fullName evidence="1">Uncharacterized protein</fullName>
    </submittedName>
</protein>
<evidence type="ECO:0000313" key="2">
    <source>
        <dbReference type="Proteomes" id="UP001051844"/>
    </source>
</evidence>
<name>A0AA37BZ13_9ACTN</name>
<dbReference type="AlphaFoldDB" id="A0AA37BZ13"/>
<proteinExistence type="predicted"/>
<comment type="caution">
    <text evidence="1">The sequence shown here is derived from an EMBL/GenBank/DDBJ whole genome shotgun (WGS) entry which is preliminary data.</text>
</comment>
<evidence type="ECO:0000313" key="1">
    <source>
        <dbReference type="EMBL" id="GHI46891.1"/>
    </source>
</evidence>
<organism evidence="1 2">
    <name type="scientific">Streptomyces albidoflavus</name>
    <dbReference type="NCBI Taxonomy" id="1886"/>
    <lineage>
        <taxon>Bacteria</taxon>
        <taxon>Bacillati</taxon>
        <taxon>Actinomycetota</taxon>
        <taxon>Actinomycetes</taxon>
        <taxon>Kitasatosporales</taxon>
        <taxon>Streptomycetaceae</taxon>
        <taxon>Streptomyces</taxon>
        <taxon>Streptomyces albidoflavus group</taxon>
    </lineage>
</organism>
<dbReference type="Proteomes" id="UP001051844">
    <property type="component" value="Unassembled WGS sequence"/>
</dbReference>
<reference evidence="1" key="1">
    <citation type="submission" date="2022-09" db="EMBL/GenBank/DDBJ databases">
        <title>Whole genome shotgun sequence of Streptomyces albidoflavus NBRC 12854.</title>
        <authorList>
            <person name="Komaki H."/>
            <person name="Tamura T."/>
        </authorList>
    </citation>
    <scope>NUCLEOTIDE SEQUENCE</scope>
    <source>
        <strain evidence="1">NBRC 12854</strain>
    </source>
</reference>